<evidence type="ECO:0000313" key="4">
    <source>
        <dbReference type="EMBL" id="KYF80009.1"/>
    </source>
</evidence>
<keyword evidence="2" id="KW-0812">Transmembrane</keyword>
<dbReference type="InterPro" id="IPR011990">
    <property type="entry name" value="TPR-like_helical_dom_sf"/>
</dbReference>
<evidence type="ECO:0000313" key="5">
    <source>
        <dbReference type="Proteomes" id="UP000075635"/>
    </source>
</evidence>
<comment type="caution">
    <text evidence="4">The sequence shown here is derived from an EMBL/GenBank/DDBJ whole genome shotgun (WGS) entry which is preliminary data.</text>
</comment>
<feature type="compositionally biased region" description="Pro residues" evidence="1">
    <location>
        <begin position="195"/>
        <end position="204"/>
    </location>
</feature>
<sequence length="349" mass="35198">MNTARTTLSAACLASALAAAGAASAAPSDPAQAAFDQGVSLMEAGRFEEGCPSIEYSQQIDPRPGTLFTLAECEALRGRLATAIARFDEYLALYPTLTPGQQRAQADREKSARTQRGALARHVPGLRLELPPHAPPGTLVELDGRTLALTAIGSRLPLDPGKHLVRAQAPGGPVFERSVTLDKGEEKTVTLEVTAPPPPPPSPSPADSGAAGVASPIQVSTPPAPTTRDEGTGGRRLAIYLAGGLGLAGFAVGGVTGALAMERKSVVDRNCAGTACNHEGKTAADAMKALGLASTIGFGVGLAGAGAAAVLILTEPRAANPGASRGTWIAASVAPLDSGGAALDVRGAW</sequence>
<feature type="signal peptide" evidence="3">
    <location>
        <begin position="1"/>
        <end position="25"/>
    </location>
</feature>
<dbReference type="InterPro" id="IPR006311">
    <property type="entry name" value="TAT_signal"/>
</dbReference>
<gene>
    <name evidence="4" type="ORF">BE17_38150</name>
</gene>
<evidence type="ECO:0000256" key="2">
    <source>
        <dbReference type="SAM" id="Phobius"/>
    </source>
</evidence>
<accession>A0A150RI96</accession>
<evidence type="ECO:0000256" key="1">
    <source>
        <dbReference type="SAM" id="MobiDB-lite"/>
    </source>
</evidence>
<dbReference type="PROSITE" id="PS51318">
    <property type="entry name" value="TAT"/>
    <property type="match status" value="1"/>
</dbReference>
<evidence type="ECO:0008006" key="6">
    <source>
        <dbReference type="Google" id="ProtNLM"/>
    </source>
</evidence>
<dbReference type="Gene3D" id="1.25.40.10">
    <property type="entry name" value="Tetratricopeptide repeat domain"/>
    <property type="match status" value="1"/>
</dbReference>
<reference evidence="4 5" key="1">
    <citation type="submission" date="2014-02" db="EMBL/GenBank/DDBJ databases">
        <title>The small core and large imbalanced accessory genome model reveals a collaborative survival strategy of Sorangium cellulosum strains in nature.</title>
        <authorList>
            <person name="Han K."/>
            <person name="Peng R."/>
            <person name="Blom J."/>
            <person name="Li Y.-Z."/>
        </authorList>
    </citation>
    <scope>NUCLEOTIDE SEQUENCE [LARGE SCALE GENOMIC DNA]</scope>
    <source>
        <strain evidence="4 5">So0011-07</strain>
    </source>
</reference>
<keyword evidence="3" id="KW-0732">Signal</keyword>
<evidence type="ECO:0000256" key="3">
    <source>
        <dbReference type="SAM" id="SignalP"/>
    </source>
</evidence>
<keyword evidence="2" id="KW-1133">Transmembrane helix</keyword>
<feature type="chain" id="PRO_5007567853" description="PEGA domain-containing protein" evidence="3">
    <location>
        <begin position="26"/>
        <end position="349"/>
    </location>
</feature>
<organism evidence="4 5">
    <name type="scientific">Sorangium cellulosum</name>
    <name type="common">Polyangium cellulosum</name>
    <dbReference type="NCBI Taxonomy" id="56"/>
    <lineage>
        <taxon>Bacteria</taxon>
        <taxon>Pseudomonadati</taxon>
        <taxon>Myxococcota</taxon>
        <taxon>Polyangia</taxon>
        <taxon>Polyangiales</taxon>
        <taxon>Polyangiaceae</taxon>
        <taxon>Sorangium</taxon>
    </lineage>
</organism>
<keyword evidence="2" id="KW-0472">Membrane</keyword>
<name>A0A150RI96_SORCE</name>
<dbReference type="AlphaFoldDB" id="A0A150RI96"/>
<feature type="region of interest" description="Disordered" evidence="1">
    <location>
        <begin position="163"/>
        <end position="182"/>
    </location>
</feature>
<dbReference type="SUPFAM" id="SSF48452">
    <property type="entry name" value="TPR-like"/>
    <property type="match status" value="1"/>
</dbReference>
<feature type="transmembrane region" description="Helical" evidence="2">
    <location>
        <begin position="289"/>
        <end position="313"/>
    </location>
</feature>
<proteinExistence type="predicted"/>
<feature type="compositionally biased region" description="Low complexity" evidence="1">
    <location>
        <begin position="205"/>
        <end position="216"/>
    </location>
</feature>
<dbReference type="EMBL" id="JEMB01002587">
    <property type="protein sequence ID" value="KYF80009.1"/>
    <property type="molecule type" value="Genomic_DNA"/>
</dbReference>
<dbReference type="Proteomes" id="UP000075635">
    <property type="component" value="Unassembled WGS sequence"/>
</dbReference>
<protein>
    <recommendedName>
        <fullName evidence="6">PEGA domain-containing protein</fullName>
    </recommendedName>
</protein>
<feature type="transmembrane region" description="Helical" evidence="2">
    <location>
        <begin position="237"/>
        <end position="260"/>
    </location>
</feature>
<feature type="region of interest" description="Disordered" evidence="1">
    <location>
        <begin position="191"/>
        <end position="232"/>
    </location>
</feature>